<dbReference type="Proteomes" id="UP000499080">
    <property type="component" value="Unassembled WGS sequence"/>
</dbReference>
<proteinExistence type="predicted"/>
<protein>
    <submittedName>
        <fullName evidence="3">Uncharacterized protein</fullName>
    </submittedName>
</protein>
<accession>A0A4Y2X4F8</accession>
<dbReference type="EMBL" id="BGPR01070205">
    <property type="protein sequence ID" value="GBO43698.1"/>
    <property type="molecule type" value="Genomic_DNA"/>
</dbReference>
<dbReference type="EMBL" id="BGPR01070201">
    <property type="protein sequence ID" value="GBO43694.1"/>
    <property type="molecule type" value="Genomic_DNA"/>
</dbReference>
<name>A0A4Y2X4F8_ARAVE</name>
<evidence type="ECO:0000313" key="3">
    <source>
        <dbReference type="EMBL" id="GBO43700.1"/>
    </source>
</evidence>
<evidence type="ECO:0000313" key="1">
    <source>
        <dbReference type="EMBL" id="GBO43694.1"/>
    </source>
</evidence>
<gene>
    <name evidence="2" type="ORF">AVEN_109604_1</name>
    <name evidence="3" type="ORF">AVEN_173406_1</name>
    <name evidence="1" type="ORF">AVEN_265953_1</name>
</gene>
<reference evidence="3 4" key="1">
    <citation type="journal article" date="2019" name="Sci. Rep.">
        <title>Orb-weaving spider Araneus ventricosus genome elucidates the spidroin gene catalogue.</title>
        <authorList>
            <person name="Kono N."/>
            <person name="Nakamura H."/>
            <person name="Ohtoshi R."/>
            <person name="Moran D.A.P."/>
            <person name="Shinohara A."/>
            <person name="Yoshida Y."/>
            <person name="Fujiwara M."/>
            <person name="Mori M."/>
            <person name="Tomita M."/>
            <person name="Arakawa K."/>
        </authorList>
    </citation>
    <scope>NUCLEOTIDE SEQUENCE [LARGE SCALE GENOMIC DNA]</scope>
</reference>
<dbReference type="EMBL" id="BGPR01070207">
    <property type="protein sequence ID" value="GBO43700.1"/>
    <property type="molecule type" value="Genomic_DNA"/>
</dbReference>
<evidence type="ECO:0000313" key="4">
    <source>
        <dbReference type="Proteomes" id="UP000499080"/>
    </source>
</evidence>
<comment type="caution">
    <text evidence="3">The sequence shown here is derived from an EMBL/GenBank/DDBJ whole genome shotgun (WGS) entry which is preliminary data.</text>
</comment>
<keyword evidence="4" id="KW-1185">Reference proteome</keyword>
<evidence type="ECO:0000313" key="2">
    <source>
        <dbReference type="EMBL" id="GBO43698.1"/>
    </source>
</evidence>
<feature type="non-terminal residue" evidence="3">
    <location>
        <position position="66"/>
    </location>
</feature>
<sequence length="66" mass="7443">MSPRDTWGEEKNWLKENLRTSEIEGLVHTFEVLETPTRGDETSFVVTMLTGSLWGPRASVGDSLTF</sequence>
<organism evidence="3 4">
    <name type="scientific">Araneus ventricosus</name>
    <name type="common">Orbweaver spider</name>
    <name type="synonym">Epeira ventricosa</name>
    <dbReference type="NCBI Taxonomy" id="182803"/>
    <lineage>
        <taxon>Eukaryota</taxon>
        <taxon>Metazoa</taxon>
        <taxon>Ecdysozoa</taxon>
        <taxon>Arthropoda</taxon>
        <taxon>Chelicerata</taxon>
        <taxon>Arachnida</taxon>
        <taxon>Araneae</taxon>
        <taxon>Araneomorphae</taxon>
        <taxon>Entelegynae</taxon>
        <taxon>Araneoidea</taxon>
        <taxon>Araneidae</taxon>
        <taxon>Araneus</taxon>
    </lineage>
</organism>
<dbReference type="AlphaFoldDB" id="A0A4Y2X4F8"/>